<reference evidence="2" key="1">
    <citation type="submission" date="2016-11" db="EMBL/GenBank/DDBJ databases">
        <authorList>
            <person name="Varghese N."/>
            <person name="Submissions S."/>
        </authorList>
    </citation>
    <scope>NUCLEOTIDE SEQUENCE [LARGE SCALE GENOMIC DNA]</scope>
    <source>
        <strain evidence="2">DSM 3661</strain>
    </source>
</reference>
<dbReference type="Proteomes" id="UP000184260">
    <property type="component" value="Unassembled WGS sequence"/>
</dbReference>
<dbReference type="EMBL" id="FRBU01000008">
    <property type="protein sequence ID" value="SHL50822.1"/>
    <property type="molecule type" value="Genomic_DNA"/>
</dbReference>
<proteinExistence type="predicted"/>
<sequence length="44" mass="5293">MKEIAKSEPIFYCVNLALVKWNTDNADETDLRRFLFIRIKKSKF</sequence>
<evidence type="ECO:0000313" key="2">
    <source>
        <dbReference type="Proteomes" id="UP000184260"/>
    </source>
</evidence>
<protein>
    <submittedName>
        <fullName evidence="1">Uncharacterized protein</fullName>
    </submittedName>
</protein>
<accession>A0A1M7B754</accession>
<gene>
    <name evidence="1" type="ORF">SAMN05443669_100892</name>
</gene>
<evidence type="ECO:0000313" key="1">
    <source>
        <dbReference type="EMBL" id="SHL50822.1"/>
    </source>
</evidence>
<organism evidence="1 2">
    <name type="scientific">Flavobacterium xanthum</name>
    <dbReference type="NCBI Taxonomy" id="69322"/>
    <lineage>
        <taxon>Bacteria</taxon>
        <taxon>Pseudomonadati</taxon>
        <taxon>Bacteroidota</taxon>
        <taxon>Flavobacteriia</taxon>
        <taxon>Flavobacteriales</taxon>
        <taxon>Flavobacteriaceae</taxon>
        <taxon>Flavobacterium</taxon>
    </lineage>
</organism>
<keyword evidence="2" id="KW-1185">Reference proteome</keyword>
<dbReference type="AlphaFoldDB" id="A0A1M7B754"/>
<name>A0A1M7B754_9FLAO</name>